<evidence type="ECO:0000313" key="3">
    <source>
        <dbReference type="EMBL" id="MCC8392666.1"/>
    </source>
</evidence>
<dbReference type="SUPFAM" id="SSF53850">
    <property type="entry name" value="Periplasmic binding protein-like II"/>
    <property type="match status" value="1"/>
</dbReference>
<evidence type="ECO:0000259" key="2">
    <source>
        <dbReference type="Pfam" id="PF03466"/>
    </source>
</evidence>
<protein>
    <recommendedName>
        <fullName evidence="2">LysR substrate-binding domain-containing protein</fullName>
    </recommendedName>
</protein>
<proteinExistence type="inferred from homology"/>
<dbReference type="Pfam" id="PF03466">
    <property type="entry name" value="LysR_substrate"/>
    <property type="match status" value="1"/>
</dbReference>
<feature type="domain" description="LysR substrate-binding" evidence="2">
    <location>
        <begin position="26"/>
        <end position="229"/>
    </location>
</feature>
<dbReference type="Proteomes" id="UP001431019">
    <property type="component" value="Unassembled WGS sequence"/>
</dbReference>
<evidence type="ECO:0000256" key="1">
    <source>
        <dbReference type="ARBA" id="ARBA00009437"/>
    </source>
</evidence>
<dbReference type="InterPro" id="IPR005119">
    <property type="entry name" value="LysR_subst-bd"/>
</dbReference>
<dbReference type="Gene3D" id="3.40.190.290">
    <property type="match status" value="1"/>
</dbReference>
<name>A0ABS8JRZ1_9BURK</name>
<accession>A0ABS8JRZ1</accession>
<dbReference type="PANTHER" id="PTHR30537:SF5">
    <property type="entry name" value="HTH-TYPE TRANSCRIPTIONAL ACTIVATOR TTDR-RELATED"/>
    <property type="match status" value="1"/>
</dbReference>
<dbReference type="InterPro" id="IPR058163">
    <property type="entry name" value="LysR-type_TF_proteobact-type"/>
</dbReference>
<evidence type="ECO:0000313" key="4">
    <source>
        <dbReference type="Proteomes" id="UP001431019"/>
    </source>
</evidence>
<comment type="caution">
    <text evidence="3">The sequence shown here is derived from an EMBL/GenBank/DDBJ whole genome shotgun (WGS) entry which is preliminary data.</text>
</comment>
<dbReference type="CDD" id="cd08475">
    <property type="entry name" value="PBP2_CrgA_like_6"/>
    <property type="match status" value="1"/>
</dbReference>
<keyword evidence="4" id="KW-1185">Reference proteome</keyword>
<comment type="similarity">
    <text evidence="1">Belongs to the LysR transcriptional regulatory family.</text>
</comment>
<organism evidence="3 4">
    <name type="scientific">Paraburkholderia sejongensis</name>
    <dbReference type="NCBI Taxonomy" id="2886946"/>
    <lineage>
        <taxon>Bacteria</taxon>
        <taxon>Pseudomonadati</taxon>
        <taxon>Pseudomonadota</taxon>
        <taxon>Betaproteobacteria</taxon>
        <taxon>Burkholderiales</taxon>
        <taxon>Burkholderiaceae</taxon>
        <taxon>Paraburkholderia</taxon>
    </lineage>
</organism>
<dbReference type="EMBL" id="JAJITD010000004">
    <property type="protein sequence ID" value="MCC8392666.1"/>
    <property type="molecule type" value="Genomic_DNA"/>
</dbReference>
<dbReference type="PANTHER" id="PTHR30537">
    <property type="entry name" value="HTH-TYPE TRANSCRIPTIONAL REGULATOR"/>
    <property type="match status" value="1"/>
</dbReference>
<gene>
    <name evidence="3" type="ORF">LJ656_08705</name>
</gene>
<reference evidence="3 4" key="1">
    <citation type="submission" date="2021-11" db="EMBL/GenBank/DDBJ databases">
        <authorList>
            <person name="Oh E.-T."/>
            <person name="Kim S.-B."/>
        </authorList>
    </citation>
    <scope>NUCLEOTIDE SEQUENCE [LARGE SCALE GENOMIC DNA]</scope>
    <source>
        <strain evidence="3 4">MMS20-SJTR3</strain>
    </source>
</reference>
<sequence>MQNGVDIAAELVTLQITDNRYASTLSRRRLRISAPVVFGRHHVAPVLLDLARRHPALRIEASFSDRVADFVDEGIDLAVRSGALPESDTLVARPLGMQVMAVCASTTYLETHGTPSTLSDLTSHRCIDYMHAGRRVPWSFTDERGDIVQPAFSGQLGFDDIDTIAEAAIRGEGLAHLPLWRVREALDDGRLVRVLTQVPSARTPLHLIWPRMRFLPYKMRVTIDALLSTLPSQLPAE</sequence>